<gene>
    <name evidence="8" type="ORF">LITE_LOCUS47012</name>
</gene>
<keyword evidence="2" id="KW-0805">Transcription regulation</keyword>
<dbReference type="CDD" id="cd10017">
    <property type="entry name" value="B3_DNA"/>
    <property type="match status" value="2"/>
</dbReference>
<dbReference type="InterPro" id="IPR015300">
    <property type="entry name" value="DNA-bd_pseudobarrel_sf"/>
</dbReference>
<evidence type="ECO:0000256" key="6">
    <source>
        <dbReference type="SAM" id="MobiDB-lite"/>
    </source>
</evidence>
<dbReference type="SMART" id="SM01019">
    <property type="entry name" value="B3"/>
    <property type="match status" value="2"/>
</dbReference>
<evidence type="ECO:0000313" key="9">
    <source>
        <dbReference type="Proteomes" id="UP001154282"/>
    </source>
</evidence>
<protein>
    <recommendedName>
        <fullName evidence="7">TF-B3 domain-containing protein</fullName>
    </recommendedName>
</protein>
<dbReference type="GO" id="GO:0003677">
    <property type="term" value="F:DNA binding"/>
    <property type="evidence" value="ECO:0007669"/>
    <property type="project" value="UniProtKB-KW"/>
</dbReference>
<dbReference type="Gene3D" id="2.40.330.10">
    <property type="entry name" value="DNA-binding pseudobarrel domain"/>
    <property type="match status" value="2"/>
</dbReference>
<feature type="region of interest" description="Disordered" evidence="6">
    <location>
        <begin position="322"/>
        <end position="404"/>
    </location>
</feature>
<sequence length="507" mass="57178">RIHSTKRQPFPLSIFSLRQFLSLFSYSSNPPKKQPVLLLQNKPTMTYFLKQLTEDSITHERLLIPAEFVKKCGRENLTNPLVVEPTVGDPRERELELYEDGGVLWLRNGWQEFVDHYKLSHGCFLLFEYRSYSRFKLLMLGANGLELELPVSGFVNVGLNGNQEFPEDEEEESVDANSVEILGSSVVKEMNNNVEGGGRQPAQPRCAENAKQNGVMSARKRRAADDGEWRKANQEGPRANRANGNPFRRDKAESSRIPSMTEHEDEPAFSRRPSNAKPGGPTTTVDEDYARLLRLSMMKDMNHNNSEGSGRQQAHQCLAENAKHKEFMRPTGISAGKKRRTTEGAEQMRVNRRATRRNGGNGSPSGRDKADNSHIPSMEDEPAFSKRTSSSKCGRTTTTDEAADELTSQPDFCQVIIPKSFKKGGSLWIQREFIQRHITNWIGKMVELQVGEEKWHVKIIQKADGCPYLSKGWPAFARDNSLKAEDTLIFVPTTTADVLSVHILRCS</sequence>
<comment type="subcellular location">
    <subcellularLocation>
        <location evidence="1">Nucleus</location>
    </subcellularLocation>
</comment>
<keyword evidence="3" id="KW-0238">DNA-binding</keyword>
<dbReference type="GO" id="GO:0005634">
    <property type="term" value="C:nucleus"/>
    <property type="evidence" value="ECO:0007669"/>
    <property type="project" value="UniProtKB-SubCell"/>
</dbReference>
<feature type="compositionally biased region" description="Basic and acidic residues" evidence="6">
    <location>
        <begin position="223"/>
        <end position="233"/>
    </location>
</feature>
<name>A0AAV0R9W8_9ROSI</name>
<dbReference type="EMBL" id="CAMGYJ010000010">
    <property type="protein sequence ID" value="CAI0553941.1"/>
    <property type="molecule type" value="Genomic_DNA"/>
</dbReference>
<keyword evidence="5" id="KW-0539">Nucleus</keyword>
<evidence type="ECO:0000256" key="3">
    <source>
        <dbReference type="ARBA" id="ARBA00023125"/>
    </source>
</evidence>
<keyword evidence="9" id="KW-1185">Reference proteome</keyword>
<feature type="non-terminal residue" evidence="8">
    <location>
        <position position="1"/>
    </location>
</feature>
<evidence type="ECO:0000259" key="7">
    <source>
        <dbReference type="PROSITE" id="PS50863"/>
    </source>
</evidence>
<feature type="domain" description="TF-B3" evidence="7">
    <location>
        <begin position="412"/>
        <end position="507"/>
    </location>
</feature>
<dbReference type="PROSITE" id="PS50863">
    <property type="entry name" value="B3"/>
    <property type="match status" value="2"/>
</dbReference>
<accession>A0AAV0R9W8</accession>
<feature type="compositionally biased region" description="Polar residues" evidence="6">
    <location>
        <begin position="386"/>
        <end position="395"/>
    </location>
</feature>
<feature type="domain" description="TF-B3" evidence="7">
    <location>
        <begin position="47"/>
        <end position="143"/>
    </location>
</feature>
<dbReference type="InterPro" id="IPR050655">
    <property type="entry name" value="Plant_B3_domain"/>
</dbReference>
<evidence type="ECO:0000256" key="2">
    <source>
        <dbReference type="ARBA" id="ARBA00023015"/>
    </source>
</evidence>
<reference evidence="8" key="1">
    <citation type="submission" date="2022-08" db="EMBL/GenBank/DDBJ databases">
        <authorList>
            <person name="Gutierrez-Valencia J."/>
        </authorList>
    </citation>
    <scope>NUCLEOTIDE SEQUENCE</scope>
</reference>
<dbReference type="Pfam" id="PF02362">
    <property type="entry name" value="B3"/>
    <property type="match status" value="2"/>
</dbReference>
<feature type="region of interest" description="Disordered" evidence="6">
    <location>
        <begin position="191"/>
        <end position="287"/>
    </location>
</feature>
<proteinExistence type="predicted"/>
<dbReference type="InterPro" id="IPR003340">
    <property type="entry name" value="B3_DNA-bd"/>
</dbReference>
<dbReference type="SUPFAM" id="SSF101936">
    <property type="entry name" value="DNA-binding pseudobarrel domain"/>
    <property type="match status" value="2"/>
</dbReference>
<dbReference type="PANTHER" id="PTHR31920:SF108">
    <property type="entry name" value="B3 DOMAIN-CONTAINING TRANSCRIPTION FACTOR VRN1-LIKE"/>
    <property type="match status" value="1"/>
</dbReference>
<evidence type="ECO:0000313" key="8">
    <source>
        <dbReference type="EMBL" id="CAI0553941.1"/>
    </source>
</evidence>
<dbReference type="PANTHER" id="PTHR31920">
    <property type="entry name" value="B3 DOMAIN-CONTAINING"/>
    <property type="match status" value="1"/>
</dbReference>
<evidence type="ECO:0000256" key="1">
    <source>
        <dbReference type="ARBA" id="ARBA00004123"/>
    </source>
</evidence>
<evidence type="ECO:0000256" key="4">
    <source>
        <dbReference type="ARBA" id="ARBA00023163"/>
    </source>
</evidence>
<keyword evidence="4" id="KW-0804">Transcription</keyword>
<dbReference type="Proteomes" id="UP001154282">
    <property type="component" value="Unassembled WGS sequence"/>
</dbReference>
<evidence type="ECO:0000256" key="5">
    <source>
        <dbReference type="ARBA" id="ARBA00023242"/>
    </source>
</evidence>
<organism evidence="8 9">
    <name type="scientific">Linum tenue</name>
    <dbReference type="NCBI Taxonomy" id="586396"/>
    <lineage>
        <taxon>Eukaryota</taxon>
        <taxon>Viridiplantae</taxon>
        <taxon>Streptophyta</taxon>
        <taxon>Embryophyta</taxon>
        <taxon>Tracheophyta</taxon>
        <taxon>Spermatophyta</taxon>
        <taxon>Magnoliopsida</taxon>
        <taxon>eudicotyledons</taxon>
        <taxon>Gunneridae</taxon>
        <taxon>Pentapetalae</taxon>
        <taxon>rosids</taxon>
        <taxon>fabids</taxon>
        <taxon>Malpighiales</taxon>
        <taxon>Linaceae</taxon>
        <taxon>Linum</taxon>
    </lineage>
</organism>
<comment type="caution">
    <text evidence="8">The sequence shown here is derived from an EMBL/GenBank/DDBJ whole genome shotgun (WGS) entry which is preliminary data.</text>
</comment>
<dbReference type="AlphaFoldDB" id="A0AAV0R9W8"/>